<keyword evidence="1" id="KW-0812">Transmembrane</keyword>
<evidence type="ECO:0000313" key="3">
    <source>
        <dbReference type="Proteomes" id="UP000510822"/>
    </source>
</evidence>
<dbReference type="EMBL" id="CP058952">
    <property type="protein sequence ID" value="QLI82695.1"/>
    <property type="molecule type" value="Genomic_DNA"/>
</dbReference>
<reference evidence="2 3" key="1">
    <citation type="journal article" date="2016" name="Int. J. Syst. Evol. Microbiol.">
        <title>Chitinibacter fontanus sp. nov., isolated from a spring.</title>
        <authorList>
            <person name="Sheu S.Y."/>
            <person name="Li Y.S."/>
            <person name="Young C.C."/>
            <person name="Chen W.M."/>
        </authorList>
    </citation>
    <scope>NUCLEOTIDE SEQUENCE [LARGE SCALE GENOMIC DNA]</scope>
    <source>
        <strain evidence="2 3">STM-7</strain>
    </source>
</reference>
<accession>A0A7D5VBC4</accession>
<name>A0A7D5VBC4_9NEIS</name>
<sequence length="141" mass="15466">MTSTTLWLIAATALIALELFTTTFYLLAIAAGFLAAAAASSLQLSIGWQIIIASLVSLVAGYLIKQWKNSRCTPSEMVNDDIGKIVTIEAWLDERRARIHYRGSHWDAVLANDCTQSDTATWYITSSHGSQFKISNTPPKS</sequence>
<evidence type="ECO:0000256" key="1">
    <source>
        <dbReference type="SAM" id="Phobius"/>
    </source>
</evidence>
<dbReference type="KEGG" id="cfon:HZU75_14855"/>
<protein>
    <submittedName>
        <fullName evidence="2">NfeD family protein</fullName>
    </submittedName>
</protein>
<gene>
    <name evidence="2" type="ORF">HZU75_14855</name>
</gene>
<dbReference type="RefSeq" id="WP_180306771.1">
    <property type="nucleotide sequence ID" value="NZ_CP058952.1"/>
</dbReference>
<dbReference type="Proteomes" id="UP000510822">
    <property type="component" value="Chromosome"/>
</dbReference>
<keyword evidence="1" id="KW-1133">Transmembrane helix</keyword>
<keyword evidence="3" id="KW-1185">Reference proteome</keyword>
<proteinExistence type="predicted"/>
<evidence type="ECO:0000313" key="2">
    <source>
        <dbReference type="EMBL" id="QLI82695.1"/>
    </source>
</evidence>
<feature type="transmembrane region" description="Helical" evidence="1">
    <location>
        <begin position="45"/>
        <end position="64"/>
    </location>
</feature>
<organism evidence="2 3">
    <name type="scientific">Chitinibacter fontanus</name>
    <dbReference type="NCBI Taxonomy" id="1737446"/>
    <lineage>
        <taxon>Bacteria</taxon>
        <taxon>Pseudomonadati</taxon>
        <taxon>Pseudomonadota</taxon>
        <taxon>Betaproteobacteria</taxon>
        <taxon>Neisseriales</taxon>
        <taxon>Chitinibacteraceae</taxon>
        <taxon>Chitinibacter</taxon>
    </lineage>
</organism>
<keyword evidence="1" id="KW-0472">Membrane</keyword>
<dbReference type="AlphaFoldDB" id="A0A7D5VBC4"/>